<proteinExistence type="predicted"/>
<dbReference type="EMBL" id="KI284521">
    <property type="protein sequence ID" value="ESA12820.1"/>
    <property type="molecule type" value="Genomic_DNA"/>
</dbReference>
<reference evidence="1" key="1">
    <citation type="submission" date="2013-07" db="EMBL/GenBank/DDBJ databases">
        <title>The genome of an arbuscular mycorrhizal fungus provides insights into the evolution of the oldest plant symbiosis.</title>
        <authorList>
            <consortium name="DOE Joint Genome Institute"/>
            <person name="Tisserant E."/>
            <person name="Malbreil M."/>
            <person name="Kuo A."/>
            <person name="Kohler A."/>
            <person name="Symeonidi A."/>
            <person name="Balestrini R."/>
            <person name="Charron P."/>
            <person name="Duensing N."/>
            <person name="Frei-dit-Frey N."/>
            <person name="Gianinazzi-Pearson V."/>
            <person name="Gilbert B."/>
            <person name="Handa Y."/>
            <person name="Hijri M."/>
            <person name="Kaul R."/>
            <person name="Kawaguchi M."/>
            <person name="Krajinski F."/>
            <person name="Lammers P."/>
            <person name="Lapierre D."/>
            <person name="Masclaux F.G."/>
            <person name="Murat C."/>
            <person name="Morin E."/>
            <person name="Ndikumana S."/>
            <person name="Pagni M."/>
            <person name="Petitpierre D."/>
            <person name="Requena N."/>
            <person name="Rosikiewicz P."/>
            <person name="Riley R."/>
            <person name="Saito K."/>
            <person name="San Clemente H."/>
            <person name="Shapiro H."/>
            <person name="van Tuinen D."/>
            <person name="Becard G."/>
            <person name="Bonfante P."/>
            <person name="Paszkowski U."/>
            <person name="Shachar-Hill Y."/>
            <person name="Young J.P."/>
            <person name="Sanders I.R."/>
            <person name="Henrissat B."/>
            <person name="Rensing S.A."/>
            <person name="Grigoriev I.V."/>
            <person name="Corradi N."/>
            <person name="Roux C."/>
            <person name="Martin F."/>
        </authorList>
    </citation>
    <scope>NUCLEOTIDE SEQUENCE</scope>
    <source>
        <strain evidence="1">DAOM 197198</strain>
    </source>
</reference>
<dbReference type="AlphaFoldDB" id="U9TXI1"/>
<accession>U9TXI1</accession>
<organism evidence="1">
    <name type="scientific">Rhizophagus irregularis (strain DAOM 181602 / DAOM 197198 / MUCL 43194)</name>
    <name type="common">Arbuscular mycorrhizal fungus</name>
    <name type="synonym">Glomus intraradices</name>
    <dbReference type="NCBI Taxonomy" id="747089"/>
    <lineage>
        <taxon>Eukaryota</taxon>
        <taxon>Fungi</taxon>
        <taxon>Fungi incertae sedis</taxon>
        <taxon>Mucoromycota</taxon>
        <taxon>Glomeromycotina</taxon>
        <taxon>Glomeromycetes</taxon>
        <taxon>Glomerales</taxon>
        <taxon>Glomeraceae</taxon>
        <taxon>Rhizophagus</taxon>
    </lineage>
</organism>
<evidence type="ECO:0000313" key="1">
    <source>
        <dbReference type="EMBL" id="ESA12820.1"/>
    </source>
</evidence>
<name>U9TXI1_RHIID</name>
<protein>
    <submittedName>
        <fullName evidence="1">Uncharacterized protein</fullName>
    </submittedName>
</protein>
<sequence length="59" mass="6818">MPYCIFTVVLNLYSRNCQIYQIVDDLCKSGTGKLDYQTDCIGCWTISMIGLFEIEVRKD</sequence>
<gene>
    <name evidence="1" type="ORF">GLOINDRAFT_26710</name>
</gene>
<dbReference type="HOGENOM" id="CLU_2961966_0_0_1"/>